<reference evidence="2" key="1">
    <citation type="submission" date="2023-08" db="EMBL/GenBank/DDBJ databases">
        <title>Isolation and Characterization of Rhodococcus erythropolis MGMM8.</title>
        <authorList>
            <person name="Diabankana R.G.C."/>
            <person name="Afordoanyi D.M."/>
            <person name="Validov S.Z."/>
        </authorList>
    </citation>
    <scope>NUCLEOTIDE SEQUENCE</scope>
    <source>
        <strain evidence="2">MGMM8</strain>
    </source>
</reference>
<feature type="region of interest" description="Disordered" evidence="1">
    <location>
        <begin position="1"/>
        <end position="20"/>
    </location>
</feature>
<dbReference type="RefSeq" id="WP_308371585.1">
    <property type="nucleotide sequence ID" value="NZ_CP124545.1"/>
</dbReference>
<organism evidence="2 3">
    <name type="scientific">Rhodococcus erythropolis</name>
    <name type="common">Arthrobacter picolinophilus</name>
    <dbReference type="NCBI Taxonomy" id="1833"/>
    <lineage>
        <taxon>Bacteria</taxon>
        <taxon>Bacillati</taxon>
        <taxon>Actinomycetota</taxon>
        <taxon>Actinomycetes</taxon>
        <taxon>Mycobacteriales</taxon>
        <taxon>Nocardiaceae</taxon>
        <taxon>Rhodococcus</taxon>
        <taxon>Rhodococcus erythropolis group</taxon>
    </lineage>
</organism>
<accession>A0AAX3V4U8</accession>
<proteinExistence type="predicted"/>
<dbReference type="EMBL" id="CP124545">
    <property type="protein sequence ID" value="WGV49432.2"/>
    <property type="molecule type" value="Genomic_DNA"/>
</dbReference>
<dbReference type="Proteomes" id="UP001230933">
    <property type="component" value="Chromosome"/>
</dbReference>
<name>A0AAX3V4U8_RHOER</name>
<feature type="compositionally biased region" description="Polar residues" evidence="1">
    <location>
        <begin position="1"/>
        <end position="12"/>
    </location>
</feature>
<evidence type="ECO:0008006" key="4">
    <source>
        <dbReference type="Google" id="ProtNLM"/>
    </source>
</evidence>
<evidence type="ECO:0000256" key="1">
    <source>
        <dbReference type="SAM" id="MobiDB-lite"/>
    </source>
</evidence>
<gene>
    <name evidence="2" type="ORF">QIE55_28550</name>
</gene>
<evidence type="ECO:0000313" key="2">
    <source>
        <dbReference type="EMBL" id="WGV49432.2"/>
    </source>
</evidence>
<evidence type="ECO:0000313" key="3">
    <source>
        <dbReference type="Proteomes" id="UP001230933"/>
    </source>
</evidence>
<protein>
    <recommendedName>
        <fullName evidence="4">DUF1214 domain-containing protein</fullName>
    </recommendedName>
</protein>
<dbReference type="AlphaFoldDB" id="A0AAX3V4U8"/>
<sequence length="365" mass="41053">MTQLADQSTQSESQHDRRQLTEAWSAVTDSLATFGSTAAATGSPLDSAEGVRHALRLFGYLAEMNIERQDVLRPELFTLMSPMRKFWGDGIDVDYWTAMIDPNETYRIHGNRGTVPYVAVLANRVGASGTDRVADNIVIDDKVCDADGNFEIFVAQELEGRSGIRLDERCFDVVVRVYHKTRNAEIDPVLHIERLGPPPGARPDLDTAWLAQRLTKLARGMDVSLRRSLQLIETLSQSPNEIRVTSEQRGWGDFYGTSSNQYVAGWWSLKDATAVDITFTIPDCTYFGVMLYNHWFESFEYRDHTVNLNDAHFERNDDGTVTIRIGGAEGDRNRLNPCNHTEGILLARCLEPAEDVTSPHVEIIR</sequence>